<protein>
    <submittedName>
        <fullName evidence="2">Uncharacterized protein LOC113938963 isoform X1</fullName>
    </submittedName>
</protein>
<keyword evidence="1" id="KW-1185">Reference proteome</keyword>
<organism evidence="1 2">
    <name type="scientific">Zalophus californianus</name>
    <name type="common">California sealion</name>
    <dbReference type="NCBI Taxonomy" id="9704"/>
    <lineage>
        <taxon>Eukaryota</taxon>
        <taxon>Metazoa</taxon>
        <taxon>Chordata</taxon>
        <taxon>Craniata</taxon>
        <taxon>Vertebrata</taxon>
        <taxon>Euteleostomi</taxon>
        <taxon>Mammalia</taxon>
        <taxon>Eutheria</taxon>
        <taxon>Laurasiatheria</taxon>
        <taxon>Carnivora</taxon>
        <taxon>Caniformia</taxon>
        <taxon>Pinnipedia</taxon>
        <taxon>Otariidae</taxon>
        <taxon>Zalophus</taxon>
    </lineage>
</organism>
<dbReference type="GeneID" id="113938963"/>
<dbReference type="RefSeq" id="XP_035580289.1">
    <property type="nucleotide sequence ID" value="XM_035724396.1"/>
</dbReference>
<evidence type="ECO:0000313" key="2">
    <source>
        <dbReference type="RefSeq" id="XP_035580289.1"/>
    </source>
</evidence>
<dbReference type="KEGG" id="zca:113938963"/>
<proteinExistence type="predicted"/>
<gene>
    <name evidence="2" type="primary">LOC113938963</name>
</gene>
<name>A0A6P9F373_ZALCA</name>
<sequence length="122" mass="13999">MAAVEGAAAEREAGVAWRWHKRLCLWPRSPWNARPHEGRDLVLFTTASQGREQCLDAIGSRCSSRAPELLARRLCRRFSWMPHRFQWPMGFFGRCPHHSNLCLHLHVAVVPLHLCVTTSSFL</sequence>
<accession>A0A6P9F373</accession>
<reference evidence="2" key="1">
    <citation type="submission" date="2025-08" db="UniProtKB">
        <authorList>
            <consortium name="RefSeq"/>
        </authorList>
    </citation>
    <scope>IDENTIFICATION</scope>
    <source>
        <tissue evidence="2">Blood</tissue>
    </source>
</reference>
<evidence type="ECO:0000313" key="1">
    <source>
        <dbReference type="Proteomes" id="UP000515165"/>
    </source>
</evidence>
<dbReference type="AlphaFoldDB" id="A0A6P9F373"/>
<dbReference type="Proteomes" id="UP000515165">
    <property type="component" value="Chromosome 16"/>
</dbReference>